<evidence type="ECO:0000256" key="5">
    <source>
        <dbReference type="ARBA" id="ARBA00022989"/>
    </source>
</evidence>
<feature type="transmembrane region" description="Helical" evidence="8">
    <location>
        <begin position="264"/>
        <end position="284"/>
    </location>
</feature>
<dbReference type="InterPro" id="IPR002229">
    <property type="entry name" value="RhesusRHD"/>
</dbReference>
<dbReference type="EMBL" id="LWQU01000163">
    <property type="protein sequence ID" value="OAN47929.1"/>
    <property type="molecule type" value="Genomic_DNA"/>
</dbReference>
<dbReference type="STRING" id="1437059.A6A05_03645"/>
<keyword evidence="3 8" id="KW-0813">Transport</keyword>
<keyword evidence="7 8" id="KW-0924">Ammonia transport</keyword>
<evidence type="ECO:0000313" key="10">
    <source>
        <dbReference type="EMBL" id="OAN47929.1"/>
    </source>
</evidence>
<dbReference type="SMART" id="SM00267">
    <property type="entry name" value="GGDEF"/>
    <property type="match status" value="1"/>
</dbReference>
<keyword evidence="6 8" id="KW-0472">Membrane</keyword>
<accession>A0A178MGX1</accession>
<feature type="transmembrane region" description="Helical" evidence="8">
    <location>
        <begin position="12"/>
        <end position="31"/>
    </location>
</feature>
<evidence type="ECO:0000256" key="8">
    <source>
        <dbReference type="RuleBase" id="RU362002"/>
    </source>
</evidence>
<dbReference type="PANTHER" id="PTHR11730">
    <property type="entry name" value="AMMONIUM TRANSPORTER"/>
    <property type="match status" value="1"/>
</dbReference>
<dbReference type="InterPro" id="IPR024041">
    <property type="entry name" value="NH4_transpt_AmtB-like_dom"/>
</dbReference>
<dbReference type="PROSITE" id="PS01219">
    <property type="entry name" value="AMMONIUM_TRANSP"/>
    <property type="match status" value="1"/>
</dbReference>
<dbReference type="PRINTS" id="PR00342">
    <property type="entry name" value="RHESUSRHD"/>
</dbReference>
<dbReference type="Gene3D" id="3.30.70.270">
    <property type="match status" value="1"/>
</dbReference>
<dbReference type="NCBIfam" id="TIGR00836">
    <property type="entry name" value="amt"/>
    <property type="match status" value="1"/>
</dbReference>
<dbReference type="Pfam" id="PF00909">
    <property type="entry name" value="Ammonium_transp"/>
    <property type="match status" value="1"/>
</dbReference>
<feature type="transmembrane region" description="Helical" evidence="8">
    <location>
        <begin position="352"/>
        <end position="372"/>
    </location>
</feature>
<dbReference type="NCBIfam" id="TIGR00254">
    <property type="entry name" value="GGDEF"/>
    <property type="match status" value="1"/>
</dbReference>
<dbReference type="SUPFAM" id="SSF55073">
    <property type="entry name" value="Nucleotide cyclase"/>
    <property type="match status" value="1"/>
</dbReference>
<evidence type="ECO:0000313" key="11">
    <source>
        <dbReference type="Proteomes" id="UP000078543"/>
    </source>
</evidence>
<feature type="transmembrane region" description="Helical" evidence="8">
    <location>
        <begin position="204"/>
        <end position="227"/>
    </location>
</feature>
<feature type="transmembrane region" description="Helical" evidence="8">
    <location>
        <begin position="121"/>
        <end position="142"/>
    </location>
</feature>
<feature type="transmembrane region" description="Helical" evidence="8">
    <location>
        <begin position="321"/>
        <end position="340"/>
    </location>
</feature>
<dbReference type="GO" id="GO:0097272">
    <property type="term" value="P:ammonium homeostasis"/>
    <property type="evidence" value="ECO:0007669"/>
    <property type="project" value="TreeGrafter"/>
</dbReference>
<dbReference type="InterPro" id="IPR001905">
    <property type="entry name" value="Ammonium_transpt"/>
</dbReference>
<dbReference type="RefSeq" id="WP_068503201.1">
    <property type="nucleotide sequence ID" value="NZ_LWQU01000163.1"/>
</dbReference>
<dbReference type="PANTHER" id="PTHR11730:SF6">
    <property type="entry name" value="AMMONIUM TRANSPORTER"/>
    <property type="match status" value="1"/>
</dbReference>
<organism evidence="10 11">
    <name type="scientific">Magnetospirillum moscoviense</name>
    <dbReference type="NCBI Taxonomy" id="1437059"/>
    <lineage>
        <taxon>Bacteria</taxon>
        <taxon>Pseudomonadati</taxon>
        <taxon>Pseudomonadota</taxon>
        <taxon>Alphaproteobacteria</taxon>
        <taxon>Rhodospirillales</taxon>
        <taxon>Rhodospirillaceae</taxon>
        <taxon>Magnetospirillum</taxon>
    </lineage>
</organism>
<feature type="domain" description="GGDEF" evidence="9">
    <location>
        <begin position="493"/>
        <end position="628"/>
    </location>
</feature>
<evidence type="ECO:0000256" key="3">
    <source>
        <dbReference type="ARBA" id="ARBA00022448"/>
    </source>
</evidence>
<keyword evidence="11" id="KW-1185">Reference proteome</keyword>
<dbReference type="CDD" id="cd01949">
    <property type="entry name" value="GGDEF"/>
    <property type="match status" value="1"/>
</dbReference>
<evidence type="ECO:0000256" key="7">
    <source>
        <dbReference type="ARBA" id="ARBA00023177"/>
    </source>
</evidence>
<dbReference type="GO" id="GO:0003824">
    <property type="term" value="F:catalytic activity"/>
    <property type="evidence" value="ECO:0007669"/>
    <property type="project" value="UniProtKB-ARBA"/>
</dbReference>
<comment type="caution">
    <text evidence="10">The sequence shown here is derived from an EMBL/GenBank/DDBJ whole genome shotgun (WGS) entry which is preliminary data.</text>
</comment>
<dbReference type="OrthoDB" id="9814202at2"/>
<feature type="transmembrane region" description="Helical" evidence="8">
    <location>
        <begin position="92"/>
        <end position="114"/>
    </location>
</feature>
<dbReference type="PROSITE" id="PS50887">
    <property type="entry name" value="GGDEF"/>
    <property type="match status" value="1"/>
</dbReference>
<gene>
    <name evidence="10" type="ORF">A6A05_03645</name>
</gene>
<evidence type="ECO:0000256" key="2">
    <source>
        <dbReference type="ARBA" id="ARBA00005887"/>
    </source>
</evidence>
<feature type="transmembrane region" description="Helical" evidence="8">
    <location>
        <begin position="52"/>
        <end position="72"/>
    </location>
</feature>
<evidence type="ECO:0000259" key="9">
    <source>
        <dbReference type="PROSITE" id="PS50887"/>
    </source>
</evidence>
<dbReference type="SUPFAM" id="SSF111352">
    <property type="entry name" value="Ammonium transporter"/>
    <property type="match status" value="1"/>
</dbReference>
<dbReference type="InterPro" id="IPR000160">
    <property type="entry name" value="GGDEF_dom"/>
</dbReference>
<dbReference type="GO" id="GO:0005886">
    <property type="term" value="C:plasma membrane"/>
    <property type="evidence" value="ECO:0007669"/>
    <property type="project" value="UniProtKB-SubCell"/>
</dbReference>
<feature type="transmembrane region" description="Helical" evidence="8">
    <location>
        <begin position="233"/>
        <end position="252"/>
    </location>
</feature>
<dbReference type="GO" id="GO:0008519">
    <property type="term" value="F:ammonium channel activity"/>
    <property type="evidence" value="ECO:0007669"/>
    <property type="project" value="InterPro"/>
</dbReference>
<dbReference type="AlphaFoldDB" id="A0A178MGX1"/>
<evidence type="ECO:0000256" key="4">
    <source>
        <dbReference type="ARBA" id="ARBA00022692"/>
    </source>
</evidence>
<evidence type="ECO:0000256" key="6">
    <source>
        <dbReference type="ARBA" id="ARBA00023136"/>
    </source>
</evidence>
<sequence length="631" mass="67238">MDPIDALSPHVAWVLMASFLVALMQAGFTCLESGFVRAKNSINVAVKNLVDFCLSAVLFTVFGYQLMFGPSLGGWTGPVVPIRYEALSPADITFFIFQLMFCGTAATIISGAVSERMRFSGYVMVTVITAGLIYPVVGHWIWNGVAAGAPGGWLGKMGFLDFAGSTVVHSVGGWVSLAAVLVIGPRLGRFGSDGRRIEGHNLPMSVLGVFLLWIGFFGFNGGSTLALNREVPLIVANTALAGAAGGLAGLALSWRVYGHPSVDGIINGVVAGLVGICASCNLIGEVDALVIGLVAGVIAVMGIWAMAILEIDDVMGVVPAHLFAGIWGTVALALFVDPALLPAGDRWSQLGIQVLGIVAVGAFVMPFCWLTFKLLDRFIPFRVTAEQERMGLNVAEHDATSSVLDLITQMDWQARSGDFSRKVAVEPESEAAPMARFYNAVLEKFAIETQRRQEALERLNQLATTDPLTGLPNRRAFFDNVRRDLAAARRNDRAGALMYLDLDGFKAVNDGLGHEAGDQLLRQVAMRLSAVLRESDVLARLGGDEFALLLSDIRSADAAEHVAEKVVGLVHEPFELAQGQALIGVSVGIALFGGADQVEDVEAVLQRADHAMYDAKLAGKGTWRTAPAPKS</sequence>
<name>A0A178MGX1_9PROT</name>
<keyword evidence="4 8" id="KW-0812">Transmembrane</keyword>
<feature type="transmembrane region" description="Helical" evidence="8">
    <location>
        <begin position="290"/>
        <end position="309"/>
    </location>
</feature>
<feature type="transmembrane region" description="Helical" evidence="8">
    <location>
        <begin position="162"/>
        <end position="183"/>
    </location>
</feature>
<dbReference type="Pfam" id="PF00990">
    <property type="entry name" value="GGDEF"/>
    <property type="match status" value="1"/>
</dbReference>
<dbReference type="InterPro" id="IPR029787">
    <property type="entry name" value="Nucleotide_cyclase"/>
</dbReference>
<evidence type="ECO:0000256" key="1">
    <source>
        <dbReference type="ARBA" id="ARBA00004141"/>
    </source>
</evidence>
<comment type="similarity">
    <text evidence="2 8">Belongs to the ammonia transporter channel (TC 1.A.11.2) family.</text>
</comment>
<comment type="subcellular location">
    <subcellularLocation>
        <location evidence="8">Cell membrane</location>
        <topology evidence="8">Multi-pass membrane protein</topology>
    </subcellularLocation>
    <subcellularLocation>
        <location evidence="1">Membrane</location>
        <topology evidence="1">Multi-pass membrane protein</topology>
    </subcellularLocation>
</comment>
<proteinExistence type="inferred from homology"/>
<dbReference type="InterPro" id="IPR043128">
    <property type="entry name" value="Rev_trsase/Diguanyl_cyclase"/>
</dbReference>
<reference evidence="10 11" key="1">
    <citation type="submission" date="2016-04" db="EMBL/GenBank/DDBJ databases">
        <title>Draft genome sequence of freshwater magnetotactic bacteria Magnetospirillum marisnigri SP-1 and Magnetospirillum moscoviense BB-1.</title>
        <authorList>
            <person name="Koziaeva V."/>
            <person name="Dziuba M.V."/>
            <person name="Ivanov T.M."/>
            <person name="Kuznetsov B."/>
            <person name="Grouzdev D.S."/>
        </authorList>
    </citation>
    <scope>NUCLEOTIDE SEQUENCE [LARGE SCALE GENOMIC DNA]</scope>
    <source>
        <strain evidence="10 11">BB-1</strain>
    </source>
</reference>
<dbReference type="Proteomes" id="UP000078543">
    <property type="component" value="Unassembled WGS sequence"/>
</dbReference>
<keyword evidence="5 8" id="KW-1133">Transmembrane helix</keyword>
<dbReference type="InterPro" id="IPR029020">
    <property type="entry name" value="Ammonium/urea_transptr"/>
</dbReference>
<dbReference type="FunFam" id="3.30.70.270:FF:000001">
    <property type="entry name" value="Diguanylate cyclase domain protein"/>
    <property type="match status" value="1"/>
</dbReference>
<dbReference type="InterPro" id="IPR018047">
    <property type="entry name" value="Ammonium_transpt_CS"/>
</dbReference>
<protein>
    <recommendedName>
        <fullName evidence="8">Ammonium transporter</fullName>
    </recommendedName>
</protein>
<dbReference type="Gene3D" id="1.10.3430.10">
    <property type="entry name" value="Ammonium transporter AmtB like domains"/>
    <property type="match status" value="1"/>
</dbReference>